<proteinExistence type="predicted"/>
<organism evidence="1 2">
    <name type="scientific">Coleophoma crateriformis</name>
    <dbReference type="NCBI Taxonomy" id="565419"/>
    <lineage>
        <taxon>Eukaryota</taxon>
        <taxon>Fungi</taxon>
        <taxon>Dikarya</taxon>
        <taxon>Ascomycota</taxon>
        <taxon>Pezizomycotina</taxon>
        <taxon>Leotiomycetes</taxon>
        <taxon>Helotiales</taxon>
        <taxon>Dermateaceae</taxon>
        <taxon>Coleophoma</taxon>
    </lineage>
</organism>
<dbReference type="AlphaFoldDB" id="A0A3D8S3M7"/>
<accession>A0A3D8S3M7</accession>
<dbReference type="Proteomes" id="UP000256328">
    <property type="component" value="Unassembled WGS sequence"/>
</dbReference>
<dbReference type="EMBL" id="PDLN01000007">
    <property type="protein sequence ID" value="RDW80674.1"/>
    <property type="molecule type" value="Genomic_DNA"/>
</dbReference>
<reference evidence="1 2" key="1">
    <citation type="journal article" date="2018" name="IMA Fungus">
        <title>IMA Genome-F 9: Draft genome sequence of Annulohypoxylon stygium, Aspergillus mulundensis, Berkeleyomyces basicola (syn. Thielaviopsis basicola), Ceratocystis smalleyi, two Cercospora beticola strains, Coleophoma cylindrospora, Fusarium fracticaudum, Phialophora cf. hyalina, and Morchella septimelata.</title>
        <authorList>
            <person name="Wingfield B.D."/>
            <person name="Bills G.F."/>
            <person name="Dong Y."/>
            <person name="Huang W."/>
            <person name="Nel W.J."/>
            <person name="Swalarsk-Parry B.S."/>
            <person name="Vaghefi N."/>
            <person name="Wilken P.M."/>
            <person name="An Z."/>
            <person name="de Beer Z.W."/>
            <person name="De Vos L."/>
            <person name="Chen L."/>
            <person name="Duong T.A."/>
            <person name="Gao Y."/>
            <person name="Hammerbacher A."/>
            <person name="Kikkert J.R."/>
            <person name="Li Y."/>
            <person name="Li H."/>
            <person name="Li K."/>
            <person name="Li Q."/>
            <person name="Liu X."/>
            <person name="Ma X."/>
            <person name="Naidoo K."/>
            <person name="Pethybridge S.J."/>
            <person name="Sun J."/>
            <person name="Steenkamp E.T."/>
            <person name="van der Nest M.A."/>
            <person name="van Wyk S."/>
            <person name="Wingfield M.J."/>
            <person name="Xiong C."/>
            <person name="Yue Q."/>
            <person name="Zhang X."/>
        </authorList>
    </citation>
    <scope>NUCLEOTIDE SEQUENCE [LARGE SCALE GENOMIC DNA]</scope>
    <source>
        <strain evidence="1 2">BP5796</strain>
    </source>
</reference>
<sequence length="103" mass="11513">MAPQPEARAMLPVFYHPRNISILVYEIVSSRQKGDGSGERLSKVDYAVNKEGNKTSGAIGISNLDLKMSSLLHQAIESDENVFVGHFKDLFEPFHKKEGPKRN</sequence>
<gene>
    <name evidence="1" type="ORF">BP5796_05372</name>
</gene>
<protein>
    <submittedName>
        <fullName evidence="1">Uncharacterized protein</fullName>
    </submittedName>
</protein>
<name>A0A3D8S3M7_9HELO</name>
<evidence type="ECO:0000313" key="1">
    <source>
        <dbReference type="EMBL" id="RDW80674.1"/>
    </source>
</evidence>
<keyword evidence="2" id="KW-1185">Reference proteome</keyword>
<comment type="caution">
    <text evidence="1">The sequence shown here is derived from an EMBL/GenBank/DDBJ whole genome shotgun (WGS) entry which is preliminary data.</text>
</comment>
<evidence type="ECO:0000313" key="2">
    <source>
        <dbReference type="Proteomes" id="UP000256328"/>
    </source>
</evidence>